<dbReference type="SMART" id="SM00382">
    <property type="entry name" value="AAA"/>
    <property type="match status" value="1"/>
</dbReference>
<dbReference type="Pfam" id="PF08299">
    <property type="entry name" value="Bac_DnaA_C"/>
    <property type="match status" value="1"/>
</dbReference>
<dbReference type="CDD" id="cd06571">
    <property type="entry name" value="Bac_DnaA_C"/>
    <property type="match status" value="1"/>
</dbReference>
<dbReference type="Pfam" id="PF11638">
    <property type="entry name" value="DnaA_N"/>
    <property type="match status" value="1"/>
</dbReference>
<evidence type="ECO:0000259" key="10">
    <source>
        <dbReference type="SMART" id="SM00382"/>
    </source>
</evidence>
<evidence type="ECO:0000256" key="9">
    <source>
        <dbReference type="SAM" id="MobiDB-lite"/>
    </source>
</evidence>
<evidence type="ECO:0000256" key="1">
    <source>
        <dbReference type="ARBA" id="ARBA00022490"/>
    </source>
</evidence>
<dbReference type="CDD" id="cd00009">
    <property type="entry name" value="AAA"/>
    <property type="match status" value="1"/>
</dbReference>
<gene>
    <name evidence="12" type="primary">dnaA</name>
    <name evidence="12" type="ORF">KM92DES2_10529</name>
</gene>
<dbReference type="GO" id="GO:0006275">
    <property type="term" value="P:regulation of DNA replication"/>
    <property type="evidence" value="ECO:0007669"/>
    <property type="project" value="InterPro"/>
</dbReference>
<evidence type="ECO:0000313" key="12">
    <source>
        <dbReference type="EMBL" id="SBV94438.1"/>
    </source>
</evidence>
<feature type="domain" description="Chromosomal replication initiator DnaA C-terminal" evidence="11">
    <location>
        <begin position="428"/>
        <end position="496"/>
    </location>
</feature>
<keyword evidence="1" id="KW-0963">Cytoplasm</keyword>
<dbReference type="GO" id="GO:0008289">
    <property type="term" value="F:lipid binding"/>
    <property type="evidence" value="ECO:0007669"/>
    <property type="project" value="UniProtKB-KW"/>
</dbReference>
<evidence type="ECO:0000256" key="2">
    <source>
        <dbReference type="ARBA" id="ARBA00022705"/>
    </source>
</evidence>
<evidence type="ECO:0000256" key="5">
    <source>
        <dbReference type="ARBA" id="ARBA00023121"/>
    </source>
</evidence>
<feature type="region of interest" description="Disordered" evidence="9">
    <location>
        <begin position="83"/>
        <end position="111"/>
    </location>
</feature>
<reference evidence="12" key="1">
    <citation type="submission" date="2016-04" db="EMBL/GenBank/DDBJ databases">
        <authorList>
            <person name="Evans L.H."/>
            <person name="Alamgir A."/>
            <person name="Owens N."/>
            <person name="Weber N.D."/>
            <person name="Virtaneva K."/>
            <person name="Barbian K."/>
            <person name="Babar A."/>
            <person name="Rosenke K."/>
        </authorList>
    </citation>
    <scope>NUCLEOTIDE SEQUENCE</scope>
    <source>
        <strain evidence="12">92-2</strain>
    </source>
</reference>
<dbReference type="GO" id="GO:0006270">
    <property type="term" value="P:DNA replication initiation"/>
    <property type="evidence" value="ECO:0007669"/>
    <property type="project" value="InterPro"/>
</dbReference>
<sequence length="525" mass="57354">MREQWSEISENLKKMLHSGVFKVWIAPLQAQVHAGGLLLTAPNAFVASWLEGKMLSTLREAAAPVLGLDPASVDVRITAAGDTAHSSKPAANLPASDNRNNSAFAASPAQQPASFALPHNAEAPARQADTAEQFAHSSSILNATFSGLAANATEAASRQDTAAQQMARPQLQATLPISSTPAYRLATNWRYSFADFVVGPTNNMAVAAAQDVSRSSGCVRTLFMNSAPGLGKTHLAQAVGRAIAEERSGARVGYLTAEDFASRFVAALRTHDIENFKTRFRDLDVLLLEDVHFLQGKEKMQDMALAVVKSLQAKGGRVIFTSSFSPRELQRVDSQLVSHFCSGILTDIGRPTEDMRRHILERKAKSFQVLLPDSVCELLACRLDGDVRQMESCLNSLIFKARLLNCGLNLDLAMEVLSQYAEISCGPDMPTIVRLVCESYGLNERQLSSRSRRKECVLGRNTVYYLARKHTELTLEEIGEKFNRRHSTVIKGITSVERELSKETSLGRQIARAVKLIERNAGMGA</sequence>
<dbReference type="RefSeq" id="WP_192111346.1">
    <property type="nucleotide sequence ID" value="NZ_CAKSVL010000009.1"/>
</dbReference>
<dbReference type="Gene3D" id="1.10.8.60">
    <property type="match status" value="1"/>
</dbReference>
<dbReference type="SUPFAM" id="SSF52540">
    <property type="entry name" value="P-loop containing nucleoside triphosphate hydrolases"/>
    <property type="match status" value="1"/>
</dbReference>
<dbReference type="InterPro" id="IPR010921">
    <property type="entry name" value="Trp_repressor/repl_initiator"/>
</dbReference>
<dbReference type="GO" id="GO:0003688">
    <property type="term" value="F:DNA replication origin binding"/>
    <property type="evidence" value="ECO:0007669"/>
    <property type="project" value="InterPro"/>
</dbReference>
<evidence type="ECO:0000256" key="4">
    <source>
        <dbReference type="ARBA" id="ARBA00022840"/>
    </source>
</evidence>
<dbReference type="EMBL" id="FLUP01000001">
    <property type="protein sequence ID" value="SBV94438.1"/>
    <property type="molecule type" value="Genomic_DNA"/>
</dbReference>
<accession>A0A212J4R0</accession>
<dbReference type="InterPro" id="IPR003593">
    <property type="entry name" value="AAA+_ATPase"/>
</dbReference>
<dbReference type="InterPro" id="IPR018312">
    <property type="entry name" value="Chromosome_initiator_DnaA_CS"/>
</dbReference>
<dbReference type="PANTHER" id="PTHR30050:SF2">
    <property type="entry name" value="CHROMOSOMAL REPLICATION INITIATOR PROTEIN DNAA"/>
    <property type="match status" value="1"/>
</dbReference>
<dbReference type="PRINTS" id="PR00051">
    <property type="entry name" value="DNAA"/>
</dbReference>
<dbReference type="GO" id="GO:0005886">
    <property type="term" value="C:plasma membrane"/>
    <property type="evidence" value="ECO:0007669"/>
    <property type="project" value="TreeGrafter"/>
</dbReference>
<dbReference type="AlphaFoldDB" id="A0A212J4R0"/>
<dbReference type="InterPro" id="IPR027417">
    <property type="entry name" value="P-loop_NTPase"/>
</dbReference>
<dbReference type="Gene3D" id="3.40.50.300">
    <property type="entry name" value="P-loop containing nucleotide triphosphate hydrolases"/>
    <property type="match status" value="1"/>
</dbReference>
<keyword evidence="4 7" id="KW-0067">ATP-binding</keyword>
<keyword evidence="3 7" id="KW-0547">Nucleotide-binding</keyword>
<dbReference type="PROSITE" id="PS01008">
    <property type="entry name" value="DNAA"/>
    <property type="match status" value="1"/>
</dbReference>
<evidence type="ECO:0000256" key="3">
    <source>
        <dbReference type="ARBA" id="ARBA00022741"/>
    </source>
</evidence>
<proteinExistence type="inferred from homology"/>
<dbReference type="Gene3D" id="1.10.1750.10">
    <property type="match status" value="1"/>
</dbReference>
<dbReference type="Pfam" id="PF00308">
    <property type="entry name" value="Bac_DnaA"/>
    <property type="match status" value="1"/>
</dbReference>
<dbReference type="InterPro" id="IPR013317">
    <property type="entry name" value="DnaA_dom"/>
</dbReference>
<dbReference type="InterPro" id="IPR013159">
    <property type="entry name" value="DnaA_C"/>
</dbReference>
<evidence type="ECO:0000259" key="11">
    <source>
        <dbReference type="SMART" id="SM00760"/>
    </source>
</evidence>
<dbReference type="GO" id="GO:0005524">
    <property type="term" value="F:ATP binding"/>
    <property type="evidence" value="ECO:0007669"/>
    <property type="project" value="UniProtKB-KW"/>
</dbReference>
<keyword evidence="2 7" id="KW-0235">DNA replication</keyword>
<feature type="domain" description="AAA+ ATPase" evidence="10">
    <location>
        <begin position="218"/>
        <end position="342"/>
    </location>
</feature>
<dbReference type="Gene3D" id="3.30.300.180">
    <property type="match status" value="1"/>
</dbReference>
<keyword evidence="5" id="KW-0446">Lipid-binding</keyword>
<comment type="function">
    <text evidence="7">Plays an essential role in the initiation and regulation of chromosomal replication. ATP-DnaA binds to the origin of replication (oriC) to initiate formation of the DNA replication initiation complex once per cell cycle. Binds the DnaA box (a 9 base pair repeat at the origin) and separates the double-stranded (ds)DNA. Forms a right-handed helical filament on oriC DNA; dsDNA binds to the exterior of the filament while single-stranded (ss)DNA is stabiized in the filament's interior. The ATP-DnaA-oriC complex binds and stabilizes one strand of the AT-rich DNA unwinding element (DUE), permitting loading of DNA polymerase. After initiation quickly degrades to an ADP-DnaA complex that is not apt for DNA replication. Binds acidic phospholipids.</text>
</comment>
<name>A0A212J4R0_9BACT</name>
<evidence type="ECO:0000256" key="7">
    <source>
        <dbReference type="RuleBase" id="RU000577"/>
    </source>
</evidence>
<dbReference type="InterPro" id="IPR038454">
    <property type="entry name" value="DnaA_N_sf"/>
</dbReference>
<dbReference type="SMART" id="SM00760">
    <property type="entry name" value="Bac_DnaA_C"/>
    <property type="match status" value="1"/>
</dbReference>
<dbReference type="InterPro" id="IPR024633">
    <property type="entry name" value="DnaA_N_dom"/>
</dbReference>
<dbReference type="InterPro" id="IPR020591">
    <property type="entry name" value="Chromosome_initiator_DnaA-like"/>
</dbReference>
<dbReference type="SUPFAM" id="SSF48295">
    <property type="entry name" value="TrpR-like"/>
    <property type="match status" value="1"/>
</dbReference>
<comment type="similarity">
    <text evidence="8">Belongs to the DnaA family.</text>
</comment>
<evidence type="ECO:0000256" key="6">
    <source>
        <dbReference type="ARBA" id="ARBA00023125"/>
    </source>
</evidence>
<protein>
    <recommendedName>
        <fullName evidence="7">Chromosomal replication initiator protein DnaA</fullName>
    </recommendedName>
</protein>
<organism evidence="12">
    <name type="scientific">uncultured Desulfovibrio sp</name>
    <dbReference type="NCBI Taxonomy" id="167968"/>
    <lineage>
        <taxon>Bacteria</taxon>
        <taxon>Pseudomonadati</taxon>
        <taxon>Thermodesulfobacteriota</taxon>
        <taxon>Desulfovibrionia</taxon>
        <taxon>Desulfovibrionales</taxon>
        <taxon>Desulfovibrionaceae</taxon>
        <taxon>Desulfovibrio</taxon>
        <taxon>environmental samples</taxon>
    </lineage>
</organism>
<keyword evidence="6 7" id="KW-0238">DNA-binding</keyword>
<dbReference type="PANTHER" id="PTHR30050">
    <property type="entry name" value="CHROMOSOMAL REPLICATION INITIATOR PROTEIN DNAA"/>
    <property type="match status" value="1"/>
</dbReference>
<evidence type="ECO:0000256" key="8">
    <source>
        <dbReference type="RuleBase" id="RU004227"/>
    </source>
</evidence>